<evidence type="ECO:0000256" key="1">
    <source>
        <dbReference type="ARBA" id="ARBA00022679"/>
    </source>
</evidence>
<accession>A0A251ZWZ2</accession>
<keyword evidence="5" id="KW-1185">Reference proteome</keyword>
<organism evidence="4 5">
    <name type="scientific">Commensalibacter intestini</name>
    <dbReference type="NCBI Taxonomy" id="479936"/>
    <lineage>
        <taxon>Bacteria</taxon>
        <taxon>Pseudomonadati</taxon>
        <taxon>Pseudomonadota</taxon>
        <taxon>Alphaproteobacteria</taxon>
        <taxon>Acetobacterales</taxon>
        <taxon>Acetobacteraceae</taxon>
    </lineage>
</organism>
<proteinExistence type="predicted"/>
<dbReference type="CDD" id="cd04301">
    <property type="entry name" value="NAT_SF"/>
    <property type="match status" value="1"/>
</dbReference>
<dbReference type="Gene3D" id="3.40.630.30">
    <property type="match status" value="1"/>
</dbReference>
<evidence type="ECO:0000259" key="3">
    <source>
        <dbReference type="PROSITE" id="PS51186"/>
    </source>
</evidence>
<reference evidence="5" key="1">
    <citation type="submission" date="2014-06" db="EMBL/GenBank/DDBJ databases">
        <authorList>
            <person name="Winans N.J."/>
            <person name="Newell P.D."/>
            <person name="Douglas A.E."/>
        </authorList>
    </citation>
    <scope>NUCLEOTIDE SEQUENCE [LARGE SCALE GENOMIC DNA]</scope>
    <source>
        <strain evidence="5">DmL_052</strain>
    </source>
</reference>
<dbReference type="PANTHER" id="PTHR42919">
    <property type="entry name" value="N-ALPHA-ACETYLTRANSFERASE"/>
    <property type="match status" value="1"/>
</dbReference>
<dbReference type="SUPFAM" id="SSF55729">
    <property type="entry name" value="Acyl-CoA N-acyltransferases (Nat)"/>
    <property type="match status" value="1"/>
</dbReference>
<feature type="domain" description="N-acetyltransferase" evidence="3">
    <location>
        <begin position="3"/>
        <end position="172"/>
    </location>
</feature>
<protein>
    <submittedName>
        <fullName evidence="4">GNAT family acetyltransferase</fullName>
    </submittedName>
</protein>
<keyword evidence="2" id="KW-0012">Acyltransferase</keyword>
<comment type="caution">
    <text evidence="4">The sequence shown here is derived from an EMBL/GenBank/DDBJ whole genome shotgun (WGS) entry which is preliminary data.</text>
</comment>
<dbReference type="RefSeq" id="WP_008854174.1">
    <property type="nucleotide sequence ID" value="NZ_JOPB01000002.1"/>
</dbReference>
<sequence>MTVIIERLEKQQLQILQQIARQSFYETFAEVNSKEDMDAYLMNNLSLEQLKKEMDEPLSAFYMAKLDQVYVGYLKVNLGHAQHEFKEDNALEIERVYVLQKFHRKKVGQALYAHAFSIAKEKEVDYVWLGVWEHNYKAMAFYKKNGFVPFSQHEFVLGTDHQIDILMKKVLKEDVKSGV</sequence>
<evidence type="ECO:0000313" key="5">
    <source>
        <dbReference type="Proteomes" id="UP000194946"/>
    </source>
</evidence>
<gene>
    <name evidence="4" type="ORF">HK18_04660</name>
</gene>
<dbReference type="AlphaFoldDB" id="A0A251ZWZ2"/>
<evidence type="ECO:0000313" key="4">
    <source>
        <dbReference type="EMBL" id="OUI79185.1"/>
    </source>
</evidence>
<dbReference type="Proteomes" id="UP000194946">
    <property type="component" value="Unassembled WGS sequence"/>
</dbReference>
<name>A0A251ZWZ2_9PROT</name>
<dbReference type="InterPro" id="IPR000182">
    <property type="entry name" value="GNAT_dom"/>
</dbReference>
<dbReference type="InterPro" id="IPR051556">
    <property type="entry name" value="N-term/lysine_N-AcTrnsfr"/>
</dbReference>
<dbReference type="Pfam" id="PF00583">
    <property type="entry name" value="Acetyltransf_1"/>
    <property type="match status" value="1"/>
</dbReference>
<keyword evidence="1 4" id="KW-0808">Transferase</keyword>
<dbReference type="InterPro" id="IPR016181">
    <property type="entry name" value="Acyl_CoA_acyltransferase"/>
</dbReference>
<dbReference type="GO" id="GO:0016747">
    <property type="term" value="F:acyltransferase activity, transferring groups other than amino-acyl groups"/>
    <property type="evidence" value="ECO:0007669"/>
    <property type="project" value="InterPro"/>
</dbReference>
<dbReference type="EMBL" id="JOPB01000002">
    <property type="protein sequence ID" value="OUI79185.1"/>
    <property type="molecule type" value="Genomic_DNA"/>
</dbReference>
<dbReference type="PROSITE" id="PS51186">
    <property type="entry name" value="GNAT"/>
    <property type="match status" value="1"/>
</dbReference>
<evidence type="ECO:0000256" key="2">
    <source>
        <dbReference type="ARBA" id="ARBA00023315"/>
    </source>
</evidence>
<dbReference type="PANTHER" id="PTHR42919:SF8">
    <property type="entry name" value="N-ALPHA-ACETYLTRANSFERASE 50"/>
    <property type="match status" value="1"/>
</dbReference>